<keyword evidence="1" id="KW-0472">Membrane</keyword>
<evidence type="ECO:0000256" key="1">
    <source>
        <dbReference type="SAM" id="Phobius"/>
    </source>
</evidence>
<organism evidence="2 3">
    <name type="scientific">Thalassococcus halodurans</name>
    <dbReference type="NCBI Taxonomy" id="373675"/>
    <lineage>
        <taxon>Bacteria</taxon>
        <taxon>Pseudomonadati</taxon>
        <taxon>Pseudomonadota</taxon>
        <taxon>Alphaproteobacteria</taxon>
        <taxon>Rhodobacterales</taxon>
        <taxon>Roseobacteraceae</taxon>
        <taxon>Thalassococcus</taxon>
    </lineage>
</organism>
<sequence>MFEKNVPTTKFGSALNILELTYLNAVQSVRSKHGNAFMALFTNILQSVIFTLAFFMFFQLLGMRAAAIRGDFMVYIMSGIFLFMTHTKAVAAVSGAEGPTGGMMLHAPMNTAISIMSRMLSTLYIQVSSLLLILFFYDMLFAPGVIGQIHNPIQAFGMLLLAWLSGGAVGLVFLAASPWYPTPVGVLRTIYQRANMIASGKMFVANSLTPQMLALFDWNPLFHTIDQARGYAFINYFPRNSSWEYALWFTLIFMMIGLMGEFFTRKHVSASWFARR</sequence>
<proteinExistence type="predicted"/>
<gene>
    <name evidence="2" type="ORF">SAMN04488045_2244</name>
</gene>
<keyword evidence="3" id="KW-1185">Reference proteome</keyword>
<name>A0A1H5YUS8_9RHOB</name>
<accession>A0A1H5YUS8</accession>
<reference evidence="2 3" key="1">
    <citation type="submission" date="2016-10" db="EMBL/GenBank/DDBJ databases">
        <authorList>
            <person name="de Groot N.N."/>
        </authorList>
    </citation>
    <scope>NUCLEOTIDE SEQUENCE [LARGE SCALE GENOMIC DNA]</scope>
    <source>
        <strain evidence="2 3">DSM 26915</strain>
    </source>
</reference>
<evidence type="ECO:0000313" key="2">
    <source>
        <dbReference type="EMBL" id="SEG27205.1"/>
    </source>
</evidence>
<dbReference type="AlphaFoldDB" id="A0A1H5YUS8"/>
<feature type="transmembrane region" description="Helical" evidence="1">
    <location>
        <begin position="158"/>
        <end position="180"/>
    </location>
</feature>
<dbReference type="EMBL" id="FNUZ01000003">
    <property type="protein sequence ID" value="SEG27205.1"/>
    <property type="molecule type" value="Genomic_DNA"/>
</dbReference>
<feature type="transmembrane region" description="Helical" evidence="1">
    <location>
        <begin position="36"/>
        <end position="60"/>
    </location>
</feature>
<keyword evidence="1" id="KW-0812">Transmembrane</keyword>
<feature type="transmembrane region" description="Helical" evidence="1">
    <location>
        <begin position="245"/>
        <end position="263"/>
    </location>
</feature>
<evidence type="ECO:0000313" key="3">
    <source>
        <dbReference type="Proteomes" id="UP000236752"/>
    </source>
</evidence>
<protein>
    <submittedName>
        <fullName evidence="2">ABC-type polysaccharide/polyol phosphate export permease</fullName>
    </submittedName>
</protein>
<feature type="transmembrane region" description="Helical" evidence="1">
    <location>
        <begin position="115"/>
        <end position="137"/>
    </location>
</feature>
<dbReference type="Proteomes" id="UP000236752">
    <property type="component" value="Unassembled WGS sequence"/>
</dbReference>
<keyword evidence="1" id="KW-1133">Transmembrane helix</keyword>
<dbReference type="RefSeq" id="WP_103910574.1">
    <property type="nucleotide sequence ID" value="NZ_FNUZ01000003.1"/>
</dbReference>
<feature type="transmembrane region" description="Helical" evidence="1">
    <location>
        <begin position="72"/>
        <end position="95"/>
    </location>
</feature>
<dbReference type="OrthoDB" id="7835223at2"/>